<dbReference type="Pfam" id="PF16815">
    <property type="entry name" value="HRI1"/>
    <property type="match status" value="1"/>
</dbReference>
<organism evidence="1 2">
    <name type="scientific">Amylocarpus encephaloides</name>
    <dbReference type="NCBI Taxonomy" id="45428"/>
    <lineage>
        <taxon>Eukaryota</taxon>
        <taxon>Fungi</taxon>
        <taxon>Dikarya</taxon>
        <taxon>Ascomycota</taxon>
        <taxon>Pezizomycotina</taxon>
        <taxon>Leotiomycetes</taxon>
        <taxon>Helotiales</taxon>
        <taxon>Helotiales incertae sedis</taxon>
        <taxon>Amylocarpus</taxon>
    </lineage>
</organism>
<dbReference type="EMBL" id="MU251467">
    <property type="protein sequence ID" value="KAG9234310.1"/>
    <property type="molecule type" value="Genomic_DNA"/>
</dbReference>
<dbReference type="Proteomes" id="UP000824998">
    <property type="component" value="Unassembled WGS sequence"/>
</dbReference>
<reference evidence="1" key="1">
    <citation type="journal article" date="2021" name="IMA Fungus">
        <title>Genomic characterization of three marine fungi, including Emericellopsis atlantica sp. nov. with signatures of a generalist lifestyle and marine biomass degradation.</title>
        <authorList>
            <person name="Hagestad O.C."/>
            <person name="Hou L."/>
            <person name="Andersen J.H."/>
            <person name="Hansen E.H."/>
            <person name="Altermark B."/>
            <person name="Li C."/>
            <person name="Kuhnert E."/>
            <person name="Cox R.J."/>
            <person name="Crous P.W."/>
            <person name="Spatafora J.W."/>
            <person name="Lail K."/>
            <person name="Amirebrahimi M."/>
            <person name="Lipzen A."/>
            <person name="Pangilinan J."/>
            <person name="Andreopoulos W."/>
            <person name="Hayes R.D."/>
            <person name="Ng V."/>
            <person name="Grigoriev I.V."/>
            <person name="Jackson S.A."/>
            <person name="Sutton T.D.S."/>
            <person name="Dobson A.D.W."/>
            <person name="Rama T."/>
        </authorList>
    </citation>
    <scope>NUCLEOTIDE SEQUENCE</scope>
    <source>
        <strain evidence="1">TRa018bII</strain>
    </source>
</reference>
<evidence type="ECO:0000313" key="2">
    <source>
        <dbReference type="Proteomes" id="UP000824998"/>
    </source>
</evidence>
<dbReference type="InterPro" id="IPR031818">
    <property type="entry name" value="Hri1"/>
</dbReference>
<gene>
    <name evidence="1" type="ORF">BJ875DRAFT_17448</name>
</gene>
<name>A0A9P7YIP4_9HELO</name>
<comment type="caution">
    <text evidence="1">The sequence shown here is derived from an EMBL/GenBank/DDBJ whole genome shotgun (WGS) entry which is preliminary data.</text>
</comment>
<dbReference type="AlphaFoldDB" id="A0A9P7YIP4"/>
<dbReference type="InterPro" id="IPR043047">
    <property type="entry name" value="Hri1_N_sf"/>
</dbReference>
<accession>A0A9P7YIP4</accession>
<dbReference type="Gene3D" id="2.40.128.320">
    <property type="entry name" value="Protein HRI1, N-terminal domain"/>
    <property type="match status" value="1"/>
</dbReference>
<keyword evidence="2" id="KW-1185">Reference proteome</keyword>
<proteinExistence type="predicted"/>
<protein>
    <recommendedName>
        <fullName evidence="3">Protein HRI1</fullName>
    </recommendedName>
</protein>
<sequence length="225" mass="25161">MPPQVLKRISVRWFPDPAYEDTDTIALNVGGYFLDLRVENSDASLQWCRAGERKVVNEKPFSYQWTRIIDSSGVLDPDKATWDWEELGNGDALEAGIAHCPSRDGALTPYEEVWRDVTHPGPTSYSWILQSVDGTTFLGSVGGTFLGMKSYQDGGFAVRRNEWDPDKRAWDTRFDGGKVAAIPKVDDVAESILTAMENRRVDTSITIADVEYVVRSFEKTSDSPS</sequence>
<evidence type="ECO:0008006" key="3">
    <source>
        <dbReference type="Google" id="ProtNLM"/>
    </source>
</evidence>
<dbReference type="OrthoDB" id="4045395at2759"/>
<evidence type="ECO:0000313" key="1">
    <source>
        <dbReference type="EMBL" id="KAG9234310.1"/>
    </source>
</evidence>